<evidence type="ECO:0000313" key="4">
    <source>
        <dbReference type="Proteomes" id="UP000305517"/>
    </source>
</evidence>
<comment type="caution">
    <text evidence="3">The sequence shown here is derived from an EMBL/GenBank/DDBJ whole genome shotgun (WGS) entry which is preliminary data.</text>
</comment>
<dbReference type="PROSITE" id="PS51257">
    <property type="entry name" value="PROKAR_LIPOPROTEIN"/>
    <property type="match status" value="1"/>
</dbReference>
<reference evidence="3 4" key="1">
    <citation type="submission" date="2019-05" db="EMBL/GenBank/DDBJ databases">
        <title>Hymenobacter edaphi sp. nov., isolated from abandoned arsenic-contaminated farmland soil.</title>
        <authorList>
            <person name="Nie L."/>
        </authorList>
    </citation>
    <scope>NUCLEOTIDE SEQUENCE [LARGE SCALE GENOMIC DNA]</scope>
    <source>
        <strain evidence="3 4">1-3-3-8</strain>
    </source>
</reference>
<gene>
    <name evidence="3" type="ORF">FDY95_12950</name>
</gene>
<dbReference type="OrthoDB" id="886332at2"/>
<feature type="signal peptide" evidence="2">
    <location>
        <begin position="1"/>
        <end position="17"/>
    </location>
</feature>
<feature type="chain" id="PRO_5024331003" evidence="2">
    <location>
        <begin position="18"/>
        <end position="216"/>
    </location>
</feature>
<evidence type="ECO:0000313" key="3">
    <source>
        <dbReference type="EMBL" id="TLM92336.1"/>
    </source>
</evidence>
<dbReference type="Proteomes" id="UP000305517">
    <property type="component" value="Unassembled WGS sequence"/>
</dbReference>
<dbReference type="AlphaFoldDB" id="A0A5R8WPU5"/>
<dbReference type="RefSeq" id="WP_138078188.1">
    <property type="nucleotide sequence ID" value="NZ_VAJM01000005.1"/>
</dbReference>
<organism evidence="3 4">
    <name type="scientific">Hymenobacter jeollabukensis</name>
    <dbReference type="NCBI Taxonomy" id="2025313"/>
    <lineage>
        <taxon>Bacteria</taxon>
        <taxon>Pseudomonadati</taxon>
        <taxon>Bacteroidota</taxon>
        <taxon>Cytophagia</taxon>
        <taxon>Cytophagales</taxon>
        <taxon>Hymenobacteraceae</taxon>
        <taxon>Hymenobacter</taxon>
    </lineage>
</organism>
<feature type="compositionally biased region" description="Low complexity" evidence="1">
    <location>
        <begin position="22"/>
        <end position="40"/>
    </location>
</feature>
<evidence type="ECO:0000256" key="2">
    <source>
        <dbReference type="SAM" id="SignalP"/>
    </source>
</evidence>
<dbReference type="EMBL" id="VAJM01000005">
    <property type="protein sequence ID" value="TLM92336.1"/>
    <property type="molecule type" value="Genomic_DNA"/>
</dbReference>
<keyword evidence="2" id="KW-0732">Signal</keyword>
<evidence type="ECO:0000256" key="1">
    <source>
        <dbReference type="SAM" id="MobiDB-lite"/>
    </source>
</evidence>
<accession>A0A5R8WPU5</accession>
<sequence length="216" mass="23462">MLIRRFSPALLTLAALAACSTPSSDRSIGAPTAAGPDTTTVSDAPAPEPMDTTAASVADAQSDTLKTVRTRHLFSSPSAPDLFQLVLRGDSLLSSEATFTITAADGTVIFREALSSADLEAAMVYEMTKPSATRQEREAYVRRRMDEFFAAKNFHTPAIDPRATYQPGTADRATWDDLRRRSGTVGFQYLVGKEDRRRIAWSPLKKQVVRVGSFGS</sequence>
<name>A0A5R8WPU5_9BACT</name>
<keyword evidence="4" id="KW-1185">Reference proteome</keyword>
<feature type="region of interest" description="Disordered" evidence="1">
    <location>
        <begin position="22"/>
        <end position="51"/>
    </location>
</feature>
<proteinExistence type="predicted"/>
<protein>
    <submittedName>
        <fullName evidence="3">Uncharacterized protein</fullName>
    </submittedName>
</protein>